<accession>A0A9P5Q7H5</accession>
<protein>
    <submittedName>
        <fullName evidence="2">Uncharacterized protein</fullName>
    </submittedName>
</protein>
<dbReference type="EMBL" id="JADNRY010000006">
    <property type="protein sequence ID" value="KAF9076586.1"/>
    <property type="molecule type" value="Genomic_DNA"/>
</dbReference>
<dbReference type="Proteomes" id="UP000772434">
    <property type="component" value="Unassembled WGS sequence"/>
</dbReference>
<evidence type="ECO:0000313" key="3">
    <source>
        <dbReference type="Proteomes" id="UP000772434"/>
    </source>
</evidence>
<dbReference type="AlphaFoldDB" id="A0A9P5Q7H5"/>
<keyword evidence="3" id="KW-1185">Reference proteome</keyword>
<feature type="chain" id="PRO_5040429320" evidence="1">
    <location>
        <begin position="24"/>
        <end position="209"/>
    </location>
</feature>
<proteinExistence type="predicted"/>
<evidence type="ECO:0000256" key="1">
    <source>
        <dbReference type="SAM" id="SignalP"/>
    </source>
</evidence>
<comment type="caution">
    <text evidence="2">The sequence shown here is derived from an EMBL/GenBank/DDBJ whole genome shotgun (WGS) entry which is preliminary data.</text>
</comment>
<reference evidence="2" key="1">
    <citation type="submission" date="2020-11" db="EMBL/GenBank/DDBJ databases">
        <authorList>
            <consortium name="DOE Joint Genome Institute"/>
            <person name="Ahrendt S."/>
            <person name="Riley R."/>
            <person name="Andreopoulos W."/>
            <person name="Labutti K."/>
            <person name="Pangilinan J."/>
            <person name="Ruiz-Duenas F.J."/>
            <person name="Barrasa J.M."/>
            <person name="Sanchez-Garcia M."/>
            <person name="Camarero S."/>
            <person name="Miyauchi S."/>
            <person name="Serrano A."/>
            <person name="Linde D."/>
            <person name="Babiker R."/>
            <person name="Drula E."/>
            <person name="Ayuso-Fernandez I."/>
            <person name="Pacheco R."/>
            <person name="Padilla G."/>
            <person name="Ferreira P."/>
            <person name="Barriuso J."/>
            <person name="Kellner H."/>
            <person name="Castanera R."/>
            <person name="Alfaro M."/>
            <person name="Ramirez L."/>
            <person name="Pisabarro A.G."/>
            <person name="Kuo A."/>
            <person name="Tritt A."/>
            <person name="Lipzen A."/>
            <person name="He G."/>
            <person name="Yan M."/>
            <person name="Ng V."/>
            <person name="Cullen D."/>
            <person name="Martin F."/>
            <person name="Rosso M.-N."/>
            <person name="Henrissat B."/>
            <person name="Hibbett D."/>
            <person name="Martinez A.T."/>
            <person name="Grigoriev I.V."/>
        </authorList>
    </citation>
    <scope>NUCLEOTIDE SEQUENCE</scope>
    <source>
        <strain evidence="2">AH 40177</strain>
    </source>
</reference>
<sequence>MNSFFKTLAIFIFVASISGSVTADLPPIGSLDESNCPGGRVTDASYVDSESQVVKTTVSCPDGIPGLDVAIPPHSSIVARQNNECGLGCTGTFLAGASTVTTFVIGTCICQFRSAFEQFECNASMLSACRSIQSACTGGPGTCFWPGTTTNGIFYEISSTVIYVQTEKGSKGLRLTVEYSMGINGIYYPLALLYLGYISGTLSECCRTQ</sequence>
<evidence type="ECO:0000313" key="2">
    <source>
        <dbReference type="EMBL" id="KAF9076586.1"/>
    </source>
</evidence>
<name>A0A9P5Q7H5_9AGAR</name>
<keyword evidence="1" id="KW-0732">Signal</keyword>
<feature type="signal peptide" evidence="1">
    <location>
        <begin position="1"/>
        <end position="23"/>
    </location>
</feature>
<gene>
    <name evidence="2" type="ORF">BDP27DRAFT_1357999</name>
</gene>
<organism evidence="2 3">
    <name type="scientific">Rhodocollybia butyracea</name>
    <dbReference type="NCBI Taxonomy" id="206335"/>
    <lineage>
        <taxon>Eukaryota</taxon>
        <taxon>Fungi</taxon>
        <taxon>Dikarya</taxon>
        <taxon>Basidiomycota</taxon>
        <taxon>Agaricomycotina</taxon>
        <taxon>Agaricomycetes</taxon>
        <taxon>Agaricomycetidae</taxon>
        <taxon>Agaricales</taxon>
        <taxon>Marasmiineae</taxon>
        <taxon>Omphalotaceae</taxon>
        <taxon>Rhodocollybia</taxon>
    </lineage>
</organism>
<dbReference type="OrthoDB" id="2829268at2759"/>